<sequence length="126" mass="12874">MHQFSTAPEKLEQRAKPRRRKTQSADDGSVSSGGGQDGCGGDLGSNSRDHSHGPTGPGHLIGARTSSSVGDQGPRSTASTPSGIYLPPQQQQQSGSLATSPLEPSPHPHVTPAQSVPGSSQTQALT</sequence>
<feature type="compositionally biased region" description="Polar residues" evidence="1">
    <location>
        <begin position="64"/>
        <end position="82"/>
    </location>
</feature>
<feature type="compositionally biased region" description="Polar residues" evidence="1">
    <location>
        <begin position="112"/>
        <end position="126"/>
    </location>
</feature>
<feature type="non-terminal residue" evidence="2">
    <location>
        <position position="126"/>
    </location>
</feature>
<accession>A0A448XNR7</accession>
<feature type="region of interest" description="Disordered" evidence="1">
    <location>
        <begin position="1"/>
        <end position="126"/>
    </location>
</feature>
<dbReference type="EMBL" id="CAAALY010267838">
    <property type="protein sequence ID" value="VEL41096.1"/>
    <property type="molecule type" value="Genomic_DNA"/>
</dbReference>
<dbReference type="AlphaFoldDB" id="A0A448XNR7"/>
<evidence type="ECO:0000256" key="1">
    <source>
        <dbReference type="SAM" id="MobiDB-lite"/>
    </source>
</evidence>
<reference evidence="2" key="1">
    <citation type="submission" date="2018-11" db="EMBL/GenBank/DDBJ databases">
        <authorList>
            <consortium name="Pathogen Informatics"/>
        </authorList>
    </citation>
    <scope>NUCLEOTIDE SEQUENCE</scope>
</reference>
<evidence type="ECO:0000313" key="3">
    <source>
        <dbReference type="Proteomes" id="UP000784294"/>
    </source>
</evidence>
<evidence type="ECO:0000313" key="2">
    <source>
        <dbReference type="EMBL" id="VEL41096.1"/>
    </source>
</evidence>
<dbReference type="Proteomes" id="UP000784294">
    <property type="component" value="Unassembled WGS sequence"/>
</dbReference>
<name>A0A448XNR7_9PLAT</name>
<feature type="compositionally biased region" description="Gly residues" evidence="1">
    <location>
        <begin position="31"/>
        <end position="43"/>
    </location>
</feature>
<proteinExistence type="predicted"/>
<gene>
    <name evidence="2" type="ORF">PXEA_LOCUS34536</name>
</gene>
<keyword evidence="3" id="KW-1185">Reference proteome</keyword>
<protein>
    <submittedName>
        <fullName evidence="2">Uncharacterized protein</fullName>
    </submittedName>
</protein>
<organism evidence="2 3">
    <name type="scientific">Protopolystoma xenopodis</name>
    <dbReference type="NCBI Taxonomy" id="117903"/>
    <lineage>
        <taxon>Eukaryota</taxon>
        <taxon>Metazoa</taxon>
        <taxon>Spiralia</taxon>
        <taxon>Lophotrochozoa</taxon>
        <taxon>Platyhelminthes</taxon>
        <taxon>Monogenea</taxon>
        <taxon>Polyopisthocotylea</taxon>
        <taxon>Polystomatidea</taxon>
        <taxon>Polystomatidae</taxon>
        <taxon>Protopolystoma</taxon>
    </lineage>
</organism>
<comment type="caution">
    <text evidence="2">The sequence shown here is derived from an EMBL/GenBank/DDBJ whole genome shotgun (WGS) entry which is preliminary data.</text>
</comment>